<evidence type="ECO:0000256" key="1">
    <source>
        <dbReference type="ARBA" id="ARBA00006484"/>
    </source>
</evidence>
<dbReference type="RefSeq" id="WP_024004489.1">
    <property type="nucleotide sequence ID" value="NZ_KI650979.1"/>
</dbReference>
<dbReference type="STRING" id="1424334.W822_07545"/>
<dbReference type="InterPro" id="IPR036291">
    <property type="entry name" value="NAD(P)-bd_dom_sf"/>
</dbReference>
<keyword evidence="5" id="KW-1185">Reference proteome</keyword>
<evidence type="ECO:0000256" key="2">
    <source>
        <dbReference type="ARBA" id="ARBA00023002"/>
    </source>
</evidence>
<accession>V8QRU0</accession>
<dbReference type="InterPro" id="IPR050259">
    <property type="entry name" value="SDR"/>
</dbReference>
<dbReference type="Pfam" id="PF00106">
    <property type="entry name" value="adh_short"/>
    <property type="match status" value="1"/>
</dbReference>
<evidence type="ECO:0000313" key="5">
    <source>
        <dbReference type="Proteomes" id="UP000018733"/>
    </source>
</evidence>
<dbReference type="HOGENOM" id="CLU_010194_1_2_4"/>
<evidence type="ECO:0000256" key="3">
    <source>
        <dbReference type="RuleBase" id="RU000363"/>
    </source>
</evidence>
<keyword evidence="2" id="KW-0560">Oxidoreductase</keyword>
<proteinExistence type="inferred from homology"/>
<sequence length="256" mass="26611">MTQGTSGKSRTALVTGAASGIGFECARRLGQAGMTVLMLDRSASVVEAASQLRALDIAASPIELDLADSSILSDRAKSIQSQYGTCDILVNNAGIHPKPNGFVASLDVISLCEWEEVFKVNVTAPFLLAQALIPAMVEGKWGRVVNIASRAGRTYSPRAGTHYSASKSAVLGMSRKLAGDYARFGVTVNCVAPGQIDTALARTSATATLESARKMIPAGRLGLADEIASAVEYLSSDAAAFINGAVIDVNGGEWMG</sequence>
<dbReference type="AlphaFoldDB" id="V8QRU0"/>
<dbReference type="InterPro" id="IPR002347">
    <property type="entry name" value="SDR_fam"/>
</dbReference>
<dbReference type="OrthoDB" id="8888385at2"/>
<dbReference type="SUPFAM" id="SSF51735">
    <property type="entry name" value="NAD(P)-binding Rossmann-fold domains"/>
    <property type="match status" value="1"/>
</dbReference>
<dbReference type="Proteomes" id="UP000018733">
    <property type="component" value="Unassembled WGS sequence"/>
</dbReference>
<dbReference type="PANTHER" id="PTHR42879">
    <property type="entry name" value="3-OXOACYL-(ACYL-CARRIER-PROTEIN) REDUCTASE"/>
    <property type="match status" value="1"/>
</dbReference>
<dbReference type="CDD" id="cd05233">
    <property type="entry name" value="SDR_c"/>
    <property type="match status" value="1"/>
</dbReference>
<dbReference type="PRINTS" id="PR00080">
    <property type="entry name" value="SDRFAMILY"/>
</dbReference>
<dbReference type="PATRIC" id="fig|1424334.3.peg.1510"/>
<dbReference type="GO" id="GO:0016491">
    <property type="term" value="F:oxidoreductase activity"/>
    <property type="evidence" value="ECO:0007669"/>
    <property type="project" value="UniProtKB-KW"/>
</dbReference>
<evidence type="ECO:0000313" key="4">
    <source>
        <dbReference type="EMBL" id="ETF02696.1"/>
    </source>
</evidence>
<gene>
    <name evidence="4" type="ORF">W822_07545</name>
</gene>
<comment type="caution">
    <text evidence="4">The sequence shown here is derived from an EMBL/GenBank/DDBJ whole genome shotgun (WGS) entry which is preliminary data.</text>
</comment>
<name>V8QRU0_9BURK</name>
<dbReference type="eggNOG" id="COG1028">
    <property type="taxonomic scope" value="Bacteria"/>
</dbReference>
<dbReference type="PRINTS" id="PR00081">
    <property type="entry name" value="GDHRDH"/>
</dbReference>
<reference evidence="4 5" key="1">
    <citation type="journal article" date="2014" name="Genome Announc.">
        <title>Draft Genome Sequence of Advenella kashmirensis Strain W13003, a Polycyclic Aromatic Hydrocarbon-Degrading Bacterium.</title>
        <authorList>
            <person name="Wang X."/>
            <person name="Jin D."/>
            <person name="Zhou L."/>
            <person name="Wu L."/>
            <person name="An W."/>
            <person name="Zhao L."/>
        </authorList>
    </citation>
    <scope>NUCLEOTIDE SEQUENCE [LARGE SCALE GENOMIC DNA]</scope>
    <source>
        <strain evidence="4 5">W13003</strain>
    </source>
</reference>
<dbReference type="FunFam" id="3.40.50.720:FF:000173">
    <property type="entry name" value="3-oxoacyl-[acyl-carrier protein] reductase"/>
    <property type="match status" value="1"/>
</dbReference>
<dbReference type="EMBL" id="AYXT01000009">
    <property type="protein sequence ID" value="ETF02696.1"/>
    <property type="molecule type" value="Genomic_DNA"/>
</dbReference>
<comment type="similarity">
    <text evidence="1 3">Belongs to the short-chain dehydrogenases/reductases (SDR) family.</text>
</comment>
<organism evidence="4 5">
    <name type="scientific">Advenella kashmirensis W13003</name>
    <dbReference type="NCBI Taxonomy" id="1424334"/>
    <lineage>
        <taxon>Bacteria</taxon>
        <taxon>Pseudomonadati</taxon>
        <taxon>Pseudomonadota</taxon>
        <taxon>Betaproteobacteria</taxon>
        <taxon>Burkholderiales</taxon>
        <taxon>Alcaligenaceae</taxon>
    </lineage>
</organism>
<dbReference type="PANTHER" id="PTHR42879:SF2">
    <property type="entry name" value="3-OXOACYL-[ACYL-CARRIER-PROTEIN] REDUCTASE FABG"/>
    <property type="match status" value="1"/>
</dbReference>
<dbReference type="Gene3D" id="3.40.50.720">
    <property type="entry name" value="NAD(P)-binding Rossmann-like Domain"/>
    <property type="match status" value="1"/>
</dbReference>
<protein>
    <submittedName>
        <fullName evidence="4">3-ketoacyl-ACP reductase</fullName>
    </submittedName>
</protein>